<accession>A0A9P5NS38</accession>
<comment type="caution">
    <text evidence="2">The sequence shown here is derived from an EMBL/GenBank/DDBJ whole genome shotgun (WGS) entry which is preliminary data.</text>
</comment>
<gene>
    <name evidence="2" type="ORF">CPB84DRAFT_1774930</name>
</gene>
<keyword evidence="3" id="KW-1185">Reference proteome</keyword>
<protein>
    <submittedName>
        <fullName evidence="2">Uncharacterized protein</fullName>
    </submittedName>
</protein>
<name>A0A9P5NS38_GYMJU</name>
<evidence type="ECO:0000313" key="2">
    <source>
        <dbReference type="EMBL" id="KAF8903129.1"/>
    </source>
</evidence>
<organism evidence="2 3">
    <name type="scientific">Gymnopilus junonius</name>
    <name type="common">Spectacular rustgill mushroom</name>
    <name type="synonym">Gymnopilus spectabilis subsp. junonius</name>
    <dbReference type="NCBI Taxonomy" id="109634"/>
    <lineage>
        <taxon>Eukaryota</taxon>
        <taxon>Fungi</taxon>
        <taxon>Dikarya</taxon>
        <taxon>Basidiomycota</taxon>
        <taxon>Agaricomycotina</taxon>
        <taxon>Agaricomycetes</taxon>
        <taxon>Agaricomycetidae</taxon>
        <taxon>Agaricales</taxon>
        <taxon>Agaricineae</taxon>
        <taxon>Hymenogastraceae</taxon>
        <taxon>Gymnopilus</taxon>
    </lineage>
</organism>
<dbReference type="Proteomes" id="UP000724874">
    <property type="component" value="Unassembled WGS sequence"/>
</dbReference>
<sequence length="91" mass="10465">MSPEYICFFLSYESLCWVITLTLLLSMYTFATNRAWCTIIIYESISKASLCLLIGTIDAWQLGTSKNSETLPNHFRLYRVYTEGSLFGTEL</sequence>
<keyword evidence="1" id="KW-0812">Transmembrane</keyword>
<evidence type="ECO:0000256" key="1">
    <source>
        <dbReference type="SAM" id="Phobius"/>
    </source>
</evidence>
<dbReference type="AlphaFoldDB" id="A0A9P5NS38"/>
<keyword evidence="1" id="KW-0472">Membrane</keyword>
<reference evidence="2" key="1">
    <citation type="submission" date="2020-11" db="EMBL/GenBank/DDBJ databases">
        <authorList>
            <consortium name="DOE Joint Genome Institute"/>
            <person name="Ahrendt S."/>
            <person name="Riley R."/>
            <person name="Andreopoulos W."/>
            <person name="LaButti K."/>
            <person name="Pangilinan J."/>
            <person name="Ruiz-duenas F.J."/>
            <person name="Barrasa J.M."/>
            <person name="Sanchez-Garcia M."/>
            <person name="Camarero S."/>
            <person name="Miyauchi S."/>
            <person name="Serrano A."/>
            <person name="Linde D."/>
            <person name="Babiker R."/>
            <person name="Drula E."/>
            <person name="Ayuso-Fernandez I."/>
            <person name="Pacheco R."/>
            <person name="Padilla G."/>
            <person name="Ferreira P."/>
            <person name="Barriuso J."/>
            <person name="Kellner H."/>
            <person name="Castanera R."/>
            <person name="Alfaro M."/>
            <person name="Ramirez L."/>
            <person name="Pisabarro A.G."/>
            <person name="Kuo A."/>
            <person name="Tritt A."/>
            <person name="Lipzen A."/>
            <person name="He G."/>
            <person name="Yan M."/>
            <person name="Ng V."/>
            <person name="Cullen D."/>
            <person name="Martin F."/>
            <person name="Rosso M.-N."/>
            <person name="Henrissat B."/>
            <person name="Hibbett D."/>
            <person name="Martinez A.T."/>
            <person name="Grigoriev I.V."/>
        </authorList>
    </citation>
    <scope>NUCLEOTIDE SEQUENCE</scope>
    <source>
        <strain evidence="2">AH 44721</strain>
    </source>
</reference>
<evidence type="ECO:0000313" key="3">
    <source>
        <dbReference type="Proteomes" id="UP000724874"/>
    </source>
</evidence>
<proteinExistence type="predicted"/>
<dbReference type="EMBL" id="JADNYJ010000032">
    <property type="protein sequence ID" value="KAF8903129.1"/>
    <property type="molecule type" value="Genomic_DNA"/>
</dbReference>
<keyword evidence="1" id="KW-1133">Transmembrane helix</keyword>
<feature type="transmembrane region" description="Helical" evidence="1">
    <location>
        <begin position="12"/>
        <end position="31"/>
    </location>
</feature>